<dbReference type="AlphaFoldDB" id="A0A833GYE0"/>
<feature type="transmembrane region" description="Helical" evidence="9">
    <location>
        <begin position="291"/>
        <end position="314"/>
    </location>
</feature>
<evidence type="ECO:0000256" key="8">
    <source>
        <dbReference type="ARBA" id="ARBA00023136"/>
    </source>
</evidence>
<dbReference type="SUPFAM" id="SSF53448">
    <property type="entry name" value="Nucleotide-diphospho-sugar transferases"/>
    <property type="match status" value="1"/>
</dbReference>
<keyword evidence="4" id="KW-0328">Glycosyltransferase</keyword>
<evidence type="ECO:0000313" key="10">
    <source>
        <dbReference type="EMBL" id="KAB2930041.1"/>
    </source>
</evidence>
<dbReference type="PANTHER" id="PTHR12726:SF0">
    <property type="entry name" value="CERAMIDE GLUCOSYLTRANSFERASE"/>
    <property type="match status" value="1"/>
</dbReference>
<name>A0A833GYE0_9LEPT</name>
<evidence type="ECO:0000256" key="6">
    <source>
        <dbReference type="ARBA" id="ARBA00022692"/>
    </source>
</evidence>
<evidence type="ECO:0000256" key="2">
    <source>
        <dbReference type="ARBA" id="ARBA00004760"/>
    </source>
</evidence>
<proteinExistence type="predicted"/>
<sequence length="393" mass="44625">MAEASMNHITTIMACGATLYAAILISKFTLAIYYRWSFSRRPKTATKLDRLTIMQPILSGDPALKEMLQRNVNEHPEASFLWLLDEQDSEGQRVVQEVVDAHDSPNIKVVLCPPCPEGINPKLFKFYQARKQIERDFVIVLDDDTFLPMETCRALIDGLQHYGLVTGLPCYMPGSSLPSRLLAQFVNSNAAMTYLPLAPIMEPITINGMCYALKRDTLIRLDYFGPLLGHLTDDLAVARSLLIMGEKILQIPRHQLIQTNLSSISAYMRQMHRWFFFALLLLRSERPTMKALILLLQGIHPFLLLCLIVSTALMPTMIHLSILGIVIALRSAVILVLQIITTGSSRHSPLLSLLSEILQPIHLMHAAISNRIRWRTRHYRVLNNDRFYDVEPL</sequence>
<dbReference type="Pfam" id="PF13506">
    <property type="entry name" value="Glyco_transf_21"/>
    <property type="match status" value="1"/>
</dbReference>
<organism evidence="10 11">
    <name type="scientific">Leptonema illini</name>
    <dbReference type="NCBI Taxonomy" id="183"/>
    <lineage>
        <taxon>Bacteria</taxon>
        <taxon>Pseudomonadati</taxon>
        <taxon>Spirochaetota</taxon>
        <taxon>Spirochaetia</taxon>
        <taxon>Leptospirales</taxon>
        <taxon>Leptospiraceae</taxon>
        <taxon>Leptonema</taxon>
    </lineage>
</organism>
<dbReference type="PANTHER" id="PTHR12726">
    <property type="entry name" value="CERAMIDE GLUCOSYLTRANSFERASE"/>
    <property type="match status" value="1"/>
</dbReference>
<feature type="transmembrane region" description="Helical" evidence="9">
    <location>
        <begin position="320"/>
        <end position="340"/>
    </location>
</feature>
<comment type="caution">
    <text evidence="10">The sequence shown here is derived from an EMBL/GenBank/DDBJ whole genome shotgun (WGS) entry which is preliminary data.</text>
</comment>
<dbReference type="GO" id="GO:0006679">
    <property type="term" value="P:glucosylceramide biosynthetic process"/>
    <property type="evidence" value="ECO:0007669"/>
    <property type="project" value="TreeGrafter"/>
</dbReference>
<dbReference type="Proteomes" id="UP000460298">
    <property type="component" value="Unassembled WGS sequence"/>
</dbReference>
<comment type="pathway">
    <text evidence="2">Lipid metabolism; sphingolipid metabolism.</text>
</comment>
<keyword evidence="7 9" id="KW-1133">Transmembrane helix</keyword>
<comment type="pathway">
    <text evidence="3">Sphingolipid metabolism.</text>
</comment>
<dbReference type="GO" id="GO:0008120">
    <property type="term" value="F:ceramide glucosyltransferase activity"/>
    <property type="evidence" value="ECO:0007669"/>
    <property type="project" value="TreeGrafter"/>
</dbReference>
<evidence type="ECO:0000313" key="11">
    <source>
        <dbReference type="Proteomes" id="UP000460298"/>
    </source>
</evidence>
<evidence type="ECO:0000256" key="4">
    <source>
        <dbReference type="ARBA" id="ARBA00022676"/>
    </source>
</evidence>
<dbReference type="EMBL" id="WBUI01000023">
    <property type="protein sequence ID" value="KAB2930041.1"/>
    <property type="molecule type" value="Genomic_DNA"/>
</dbReference>
<dbReference type="InterPro" id="IPR025993">
    <property type="entry name" value="Ceramide_glucosylTrfase"/>
</dbReference>
<gene>
    <name evidence="10" type="ORF">F9K24_17770</name>
</gene>
<keyword evidence="8 9" id="KW-0472">Membrane</keyword>
<feature type="transmembrane region" description="Helical" evidence="9">
    <location>
        <begin position="6"/>
        <end position="34"/>
    </location>
</feature>
<protein>
    <submittedName>
        <fullName evidence="10">Glycosyltransferase</fullName>
    </submittedName>
</protein>
<evidence type="ECO:0000256" key="9">
    <source>
        <dbReference type="SAM" id="Phobius"/>
    </source>
</evidence>
<evidence type="ECO:0000256" key="3">
    <source>
        <dbReference type="ARBA" id="ARBA00004991"/>
    </source>
</evidence>
<keyword evidence="5 10" id="KW-0808">Transferase</keyword>
<accession>A0A833GYE0</accession>
<keyword evidence="6 9" id="KW-0812">Transmembrane</keyword>
<evidence type="ECO:0000256" key="1">
    <source>
        <dbReference type="ARBA" id="ARBA00004141"/>
    </source>
</evidence>
<evidence type="ECO:0000256" key="7">
    <source>
        <dbReference type="ARBA" id="ARBA00022989"/>
    </source>
</evidence>
<reference evidence="10 11" key="1">
    <citation type="submission" date="2019-10" db="EMBL/GenBank/DDBJ databases">
        <title>Extracellular Electron Transfer in a Candidatus Methanoperedens spp. Enrichment Culture.</title>
        <authorList>
            <person name="Berger S."/>
            <person name="Rangel Shaw D."/>
            <person name="Berben T."/>
            <person name="In 'T Zandt M."/>
            <person name="Frank J."/>
            <person name="Reimann J."/>
            <person name="Jetten M.S.M."/>
            <person name="Welte C.U."/>
        </authorList>
    </citation>
    <scope>NUCLEOTIDE SEQUENCE [LARGE SCALE GENOMIC DNA]</scope>
    <source>
        <strain evidence="10">SB12</strain>
    </source>
</reference>
<dbReference type="GO" id="GO:0016020">
    <property type="term" value="C:membrane"/>
    <property type="evidence" value="ECO:0007669"/>
    <property type="project" value="UniProtKB-SubCell"/>
</dbReference>
<evidence type="ECO:0000256" key="5">
    <source>
        <dbReference type="ARBA" id="ARBA00022679"/>
    </source>
</evidence>
<comment type="subcellular location">
    <subcellularLocation>
        <location evidence="1">Membrane</location>
        <topology evidence="1">Multi-pass membrane protein</topology>
    </subcellularLocation>
</comment>
<dbReference type="InterPro" id="IPR029044">
    <property type="entry name" value="Nucleotide-diphossugar_trans"/>
</dbReference>